<protein>
    <submittedName>
        <fullName evidence="2">Membrane protein</fullName>
    </submittedName>
</protein>
<feature type="transmembrane region" description="Helical" evidence="1">
    <location>
        <begin position="308"/>
        <end position="326"/>
    </location>
</feature>
<feature type="transmembrane region" description="Helical" evidence="1">
    <location>
        <begin position="42"/>
        <end position="59"/>
    </location>
</feature>
<evidence type="ECO:0000313" key="2">
    <source>
        <dbReference type="EMBL" id="GEP98062.1"/>
    </source>
</evidence>
<feature type="transmembrane region" description="Helical" evidence="1">
    <location>
        <begin position="12"/>
        <end position="30"/>
    </location>
</feature>
<feature type="transmembrane region" description="Helical" evidence="1">
    <location>
        <begin position="332"/>
        <end position="353"/>
    </location>
</feature>
<evidence type="ECO:0000256" key="1">
    <source>
        <dbReference type="SAM" id="Phobius"/>
    </source>
</evidence>
<feature type="transmembrane region" description="Helical" evidence="1">
    <location>
        <begin position="274"/>
        <end position="296"/>
    </location>
</feature>
<dbReference type="Proteomes" id="UP000321436">
    <property type="component" value="Unassembled WGS sequence"/>
</dbReference>
<dbReference type="PANTHER" id="PTHR34289:SF8">
    <property type="entry name" value="DUF819 DOMAIN-CONTAINING PROTEIN"/>
    <property type="match status" value="1"/>
</dbReference>
<feature type="transmembrane region" description="Helical" evidence="1">
    <location>
        <begin position="79"/>
        <end position="98"/>
    </location>
</feature>
<gene>
    <name evidence="2" type="ORF">CCY01nite_43220</name>
</gene>
<dbReference type="Pfam" id="PF05684">
    <property type="entry name" value="DUF819"/>
    <property type="match status" value="1"/>
</dbReference>
<accession>A0A512RQT8</accession>
<dbReference type="PANTHER" id="PTHR34289">
    <property type="entry name" value="PROTEIN, PUTATIVE (DUF819)-RELATED"/>
    <property type="match status" value="1"/>
</dbReference>
<feature type="transmembrane region" description="Helical" evidence="1">
    <location>
        <begin position="391"/>
        <end position="414"/>
    </location>
</feature>
<dbReference type="AlphaFoldDB" id="A0A512RQT8"/>
<keyword evidence="1" id="KW-0812">Transmembrane</keyword>
<organism evidence="2 3">
    <name type="scientific">Chitinophaga cymbidii</name>
    <dbReference type="NCBI Taxonomy" id="1096750"/>
    <lineage>
        <taxon>Bacteria</taxon>
        <taxon>Pseudomonadati</taxon>
        <taxon>Bacteroidota</taxon>
        <taxon>Chitinophagia</taxon>
        <taxon>Chitinophagales</taxon>
        <taxon>Chitinophagaceae</taxon>
        <taxon>Chitinophaga</taxon>
    </lineage>
</organism>
<keyword evidence="1" id="KW-0472">Membrane</keyword>
<keyword evidence="1" id="KW-1133">Transmembrane helix</keyword>
<feature type="transmembrane region" description="Helical" evidence="1">
    <location>
        <begin position="105"/>
        <end position="126"/>
    </location>
</feature>
<dbReference type="InterPro" id="IPR008537">
    <property type="entry name" value="DUF819"/>
</dbReference>
<dbReference type="EMBL" id="BKAU01000005">
    <property type="protein sequence ID" value="GEP98062.1"/>
    <property type="molecule type" value="Genomic_DNA"/>
</dbReference>
<dbReference type="OrthoDB" id="653763at2"/>
<dbReference type="RefSeq" id="WP_146866236.1">
    <property type="nucleotide sequence ID" value="NZ_BKAU01000005.1"/>
</dbReference>
<name>A0A512RQT8_9BACT</name>
<feature type="transmembrane region" description="Helical" evidence="1">
    <location>
        <begin position="360"/>
        <end position="385"/>
    </location>
</feature>
<evidence type="ECO:0000313" key="3">
    <source>
        <dbReference type="Proteomes" id="UP000321436"/>
    </source>
</evidence>
<reference evidence="2 3" key="1">
    <citation type="submission" date="2019-07" db="EMBL/GenBank/DDBJ databases">
        <title>Whole genome shotgun sequence of Chitinophaga cymbidii NBRC 109752.</title>
        <authorList>
            <person name="Hosoyama A."/>
            <person name="Uohara A."/>
            <person name="Ohji S."/>
            <person name="Ichikawa N."/>
        </authorList>
    </citation>
    <scope>NUCLEOTIDE SEQUENCE [LARGE SCALE GENOMIC DNA]</scope>
    <source>
        <strain evidence="2 3">NBRC 109752</strain>
    </source>
</reference>
<keyword evidence="3" id="KW-1185">Reference proteome</keyword>
<comment type="caution">
    <text evidence="2">The sequence shown here is derived from an EMBL/GenBank/DDBJ whole genome shotgun (WGS) entry which is preliminary data.</text>
</comment>
<feature type="transmembrane region" description="Helical" evidence="1">
    <location>
        <begin position="236"/>
        <end position="254"/>
    </location>
</feature>
<proteinExistence type="predicted"/>
<sequence length="420" mass="45550">MDLLTVRTPLITQDIVVFGLLAVIAAVVQLTSTSQNRILKRFYFFCPPLLVMYFLPGILNTTNVINGNDSRVYEIISKYLLPAGLVLFTLSVDIRELWKLRKKAGSMFLAGAVGVIIGGPLTILIVKQFAPSLVGGEGADAVWRGLACVSGSWIGGSANLAALSEVFKPSPQLFSSMVVLDTIIANLWLAILLYGVGKNRQLNRFFRADDRDVDEVREKIEAYQMATAKIPALRDVLLILAIAFGGCGFAYLVAEPLVAYVQLHFPVLERFSLTSSFFWVVIICTTLGVILSFTPLRRLEGAGASRTGNVFLYLFITAVGMQMDIVSVVENYGLLLVGLIWLVFHILAMVIVGRLIRAPYFFFAVSGEANLGGAVQASLIASAFHTSLAPVGVLLAVLGYVFGNYGGYLCGLLMQWAAGS</sequence>
<feature type="transmembrane region" description="Helical" evidence="1">
    <location>
        <begin position="173"/>
        <end position="197"/>
    </location>
</feature>